<organism evidence="1 2">
    <name type="scientific">Irpex rosettiformis</name>
    <dbReference type="NCBI Taxonomy" id="378272"/>
    <lineage>
        <taxon>Eukaryota</taxon>
        <taxon>Fungi</taxon>
        <taxon>Dikarya</taxon>
        <taxon>Basidiomycota</taxon>
        <taxon>Agaricomycotina</taxon>
        <taxon>Agaricomycetes</taxon>
        <taxon>Polyporales</taxon>
        <taxon>Irpicaceae</taxon>
        <taxon>Irpex</taxon>
    </lineage>
</organism>
<dbReference type="EMBL" id="MU274911">
    <property type="protein sequence ID" value="KAI0089200.1"/>
    <property type="molecule type" value="Genomic_DNA"/>
</dbReference>
<gene>
    <name evidence="1" type="ORF">BDY19DRAFT_130210</name>
</gene>
<evidence type="ECO:0000313" key="2">
    <source>
        <dbReference type="Proteomes" id="UP001055072"/>
    </source>
</evidence>
<accession>A0ACB8U5G5</accession>
<keyword evidence="2" id="KW-1185">Reference proteome</keyword>
<protein>
    <submittedName>
        <fullName evidence="1">Uncharacterized protein</fullName>
    </submittedName>
</protein>
<comment type="caution">
    <text evidence="1">The sequence shown here is derived from an EMBL/GenBank/DDBJ whole genome shotgun (WGS) entry which is preliminary data.</text>
</comment>
<evidence type="ECO:0000313" key="1">
    <source>
        <dbReference type="EMBL" id="KAI0089200.1"/>
    </source>
</evidence>
<name>A0ACB8U5G5_9APHY</name>
<proteinExistence type="predicted"/>
<dbReference type="Proteomes" id="UP001055072">
    <property type="component" value="Unassembled WGS sequence"/>
</dbReference>
<reference evidence="1" key="1">
    <citation type="journal article" date="2021" name="Environ. Microbiol.">
        <title>Gene family expansions and transcriptome signatures uncover fungal adaptations to wood decay.</title>
        <authorList>
            <person name="Hage H."/>
            <person name="Miyauchi S."/>
            <person name="Viragh M."/>
            <person name="Drula E."/>
            <person name="Min B."/>
            <person name="Chaduli D."/>
            <person name="Navarro D."/>
            <person name="Favel A."/>
            <person name="Norest M."/>
            <person name="Lesage-Meessen L."/>
            <person name="Balint B."/>
            <person name="Merenyi Z."/>
            <person name="de Eugenio L."/>
            <person name="Morin E."/>
            <person name="Martinez A.T."/>
            <person name="Baldrian P."/>
            <person name="Stursova M."/>
            <person name="Martinez M.J."/>
            <person name="Novotny C."/>
            <person name="Magnuson J.K."/>
            <person name="Spatafora J.W."/>
            <person name="Maurice S."/>
            <person name="Pangilinan J."/>
            <person name="Andreopoulos W."/>
            <person name="LaButti K."/>
            <person name="Hundley H."/>
            <person name="Na H."/>
            <person name="Kuo A."/>
            <person name="Barry K."/>
            <person name="Lipzen A."/>
            <person name="Henrissat B."/>
            <person name="Riley R."/>
            <person name="Ahrendt S."/>
            <person name="Nagy L.G."/>
            <person name="Grigoriev I.V."/>
            <person name="Martin F."/>
            <person name="Rosso M.N."/>
        </authorList>
    </citation>
    <scope>NUCLEOTIDE SEQUENCE</scope>
    <source>
        <strain evidence="1">CBS 384.51</strain>
    </source>
</reference>
<sequence>MSRRETRSSARTKAAPPDSDDDQPIVSTSKAVNGRAAAEDPVSALEAHVSKVVQSARSLRQEYTKLQKKHEELQAELTDAKEQLEAEEQPKRGSKGAKKGPSVAQLQKVVAELKGRVRKLEKVRARDRRKIAKLETKEIKRDAEELQDQTEFEIGDNVHVMRKLLRKFRDLMLANSLDNSEECSICMSTMEIGKATGLPCQHVFCTSCIQGYISARNKPNRGYASDDEDSTSIPCPQCREPASLEDMEVVEYTSATQWDALLEVANKSAKLDRRRGGMDTSEEEEEEERVNGFIDDEDNEDGSSSMVDTEEALIEANGHGSSPEPTASPSKVKRRLRVQTPSSEVEPEQPVASGSGAESALTELDGSEEQINEGAAQDADEPQAGPSDMPSTPRRRALSATHSFIHSPVSEKRRRLEELADARLEKEKRRRFG</sequence>